<sequence>MGVQDQLTKNNTPFERTTALDPPRSVIATVFSAVIFTPAAAVFIAPDAPFSALASFGSTISAGSAASPSPPLPLLPQPAPGGV</sequence>
<evidence type="ECO:0000313" key="4">
    <source>
        <dbReference type="Proteomes" id="UP000308652"/>
    </source>
</evidence>
<evidence type="ECO:0000256" key="2">
    <source>
        <dbReference type="SAM" id="Phobius"/>
    </source>
</evidence>
<keyword evidence="2" id="KW-0812">Transmembrane</keyword>
<proteinExistence type="predicted"/>
<keyword evidence="2" id="KW-1133">Transmembrane helix</keyword>
<gene>
    <name evidence="3" type="ORF">BDQ12DRAFT_694026</name>
</gene>
<feature type="compositionally biased region" description="Pro residues" evidence="1">
    <location>
        <begin position="68"/>
        <end position="83"/>
    </location>
</feature>
<keyword evidence="4" id="KW-1185">Reference proteome</keyword>
<evidence type="ECO:0000256" key="1">
    <source>
        <dbReference type="SAM" id="MobiDB-lite"/>
    </source>
</evidence>
<feature type="region of interest" description="Disordered" evidence="1">
    <location>
        <begin position="60"/>
        <end position="83"/>
    </location>
</feature>
<dbReference type="EMBL" id="ML213741">
    <property type="protein sequence ID" value="TFK31509.1"/>
    <property type="molecule type" value="Genomic_DNA"/>
</dbReference>
<dbReference type="AlphaFoldDB" id="A0A5C3LEG3"/>
<evidence type="ECO:0000313" key="3">
    <source>
        <dbReference type="EMBL" id="TFK31509.1"/>
    </source>
</evidence>
<accession>A0A5C3LEG3</accession>
<reference evidence="3 4" key="1">
    <citation type="journal article" date="2019" name="Nat. Ecol. Evol.">
        <title>Megaphylogeny resolves global patterns of mushroom evolution.</title>
        <authorList>
            <person name="Varga T."/>
            <person name="Krizsan K."/>
            <person name="Foldi C."/>
            <person name="Dima B."/>
            <person name="Sanchez-Garcia M."/>
            <person name="Sanchez-Ramirez S."/>
            <person name="Szollosi G.J."/>
            <person name="Szarkandi J.G."/>
            <person name="Papp V."/>
            <person name="Albert L."/>
            <person name="Andreopoulos W."/>
            <person name="Angelini C."/>
            <person name="Antonin V."/>
            <person name="Barry K.W."/>
            <person name="Bougher N.L."/>
            <person name="Buchanan P."/>
            <person name="Buyck B."/>
            <person name="Bense V."/>
            <person name="Catcheside P."/>
            <person name="Chovatia M."/>
            <person name="Cooper J."/>
            <person name="Damon W."/>
            <person name="Desjardin D."/>
            <person name="Finy P."/>
            <person name="Geml J."/>
            <person name="Haridas S."/>
            <person name="Hughes K."/>
            <person name="Justo A."/>
            <person name="Karasinski D."/>
            <person name="Kautmanova I."/>
            <person name="Kiss B."/>
            <person name="Kocsube S."/>
            <person name="Kotiranta H."/>
            <person name="LaButti K.M."/>
            <person name="Lechner B.E."/>
            <person name="Liimatainen K."/>
            <person name="Lipzen A."/>
            <person name="Lukacs Z."/>
            <person name="Mihaltcheva S."/>
            <person name="Morgado L.N."/>
            <person name="Niskanen T."/>
            <person name="Noordeloos M.E."/>
            <person name="Ohm R.A."/>
            <person name="Ortiz-Santana B."/>
            <person name="Ovrebo C."/>
            <person name="Racz N."/>
            <person name="Riley R."/>
            <person name="Savchenko A."/>
            <person name="Shiryaev A."/>
            <person name="Soop K."/>
            <person name="Spirin V."/>
            <person name="Szebenyi C."/>
            <person name="Tomsovsky M."/>
            <person name="Tulloss R.E."/>
            <person name="Uehling J."/>
            <person name="Grigoriev I.V."/>
            <person name="Vagvolgyi C."/>
            <person name="Papp T."/>
            <person name="Martin F.M."/>
            <person name="Miettinen O."/>
            <person name="Hibbett D.S."/>
            <person name="Nagy L.G."/>
        </authorList>
    </citation>
    <scope>NUCLEOTIDE SEQUENCE [LARGE SCALE GENOMIC DNA]</scope>
    <source>
        <strain evidence="3 4">CBS 166.37</strain>
    </source>
</reference>
<dbReference type="Proteomes" id="UP000308652">
    <property type="component" value="Unassembled WGS sequence"/>
</dbReference>
<organism evidence="3 4">
    <name type="scientific">Crucibulum laeve</name>
    <dbReference type="NCBI Taxonomy" id="68775"/>
    <lineage>
        <taxon>Eukaryota</taxon>
        <taxon>Fungi</taxon>
        <taxon>Dikarya</taxon>
        <taxon>Basidiomycota</taxon>
        <taxon>Agaricomycotina</taxon>
        <taxon>Agaricomycetes</taxon>
        <taxon>Agaricomycetidae</taxon>
        <taxon>Agaricales</taxon>
        <taxon>Agaricineae</taxon>
        <taxon>Nidulariaceae</taxon>
        <taxon>Crucibulum</taxon>
    </lineage>
</organism>
<feature type="transmembrane region" description="Helical" evidence="2">
    <location>
        <begin position="26"/>
        <end position="45"/>
    </location>
</feature>
<protein>
    <submittedName>
        <fullName evidence="3">Uncharacterized protein</fullName>
    </submittedName>
</protein>
<keyword evidence="2" id="KW-0472">Membrane</keyword>
<name>A0A5C3LEG3_9AGAR</name>